<keyword evidence="4 6" id="KW-1133">Transmembrane helix</keyword>
<accession>A0A4P7VH63</accession>
<dbReference type="InterPro" id="IPR007267">
    <property type="entry name" value="GtrA_DPMS_TM"/>
</dbReference>
<gene>
    <name evidence="8" type="ORF">E7746_03795</name>
</gene>
<evidence type="ECO:0000313" key="9">
    <source>
        <dbReference type="Proteomes" id="UP000297031"/>
    </source>
</evidence>
<dbReference type="Pfam" id="PF04138">
    <property type="entry name" value="GtrA_DPMS_TM"/>
    <property type="match status" value="1"/>
</dbReference>
<dbReference type="GO" id="GO:0005886">
    <property type="term" value="C:plasma membrane"/>
    <property type="evidence" value="ECO:0007669"/>
    <property type="project" value="TreeGrafter"/>
</dbReference>
<dbReference type="KEGG" id="mgod:E7746_03795"/>
<dbReference type="GO" id="GO:0000271">
    <property type="term" value="P:polysaccharide biosynthetic process"/>
    <property type="evidence" value="ECO:0007669"/>
    <property type="project" value="InterPro"/>
</dbReference>
<dbReference type="OrthoDB" id="1042425at2"/>
<evidence type="ECO:0000313" key="8">
    <source>
        <dbReference type="EMBL" id="QCD35064.1"/>
    </source>
</evidence>
<evidence type="ECO:0000256" key="2">
    <source>
        <dbReference type="ARBA" id="ARBA00009399"/>
    </source>
</evidence>
<feature type="transmembrane region" description="Helical" evidence="6">
    <location>
        <begin position="112"/>
        <end position="133"/>
    </location>
</feature>
<comment type="subcellular location">
    <subcellularLocation>
        <location evidence="1">Membrane</location>
        <topology evidence="1">Multi-pass membrane protein</topology>
    </subcellularLocation>
</comment>
<evidence type="ECO:0000256" key="6">
    <source>
        <dbReference type="SAM" id="Phobius"/>
    </source>
</evidence>
<evidence type="ECO:0000256" key="3">
    <source>
        <dbReference type="ARBA" id="ARBA00022692"/>
    </source>
</evidence>
<dbReference type="InterPro" id="IPR051401">
    <property type="entry name" value="GtrA_CellWall_Glycosyl"/>
</dbReference>
<dbReference type="EMBL" id="CP039393">
    <property type="protein sequence ID" value="QCD35064.1"/>
    <property type="molecule type" value="Genomic_DNA"/>
</dbReference>
<feature type="transmembrane region" description="Helical" evidence="6">
    <location>
        <begin position="15"/>
        <end position="35"/>
    </location>
</feature>
<evidence type="ECO:0000256" key="4">
    <source>
        <dbReference type="ARBA" id="ARBA00022989"/>
    </source>
</evidence>
<feature type="domain" description="GtrA/DPMS transmembrane" evidence="7">
    <location>
        <begin position="17"/>
        <end position="144"/>
    </location>
</feature>
<keyword evidence="3 6" id="KW-0812">Transmembrane</keyword>
<evidence type="ECO:0000259" key="7">
    <source>
        <dbReference type="Pfam" id="PF04138"/>
    </source>
</evidence>
<dbReference type="Proteomes" id="UP000297031">
    <property type="component" value="Chromosome"/>
</dbReference>
<reference evidence="8 9" key="1">
    <citation type="submission" date="2019-02" db="EMBL/GenBank/DDBJ databases">
        <title>Isolation and identification of novel species under the genus Muribaculum.</title>
        <authorList>
            <person name="Miyake S."/>
            <person name="Ding Y."/>
            <person name="Low A."/>
            <person name="Soh M."/>
            <person name="Seedorf H."/>
        </authorList>
    </citation>
    <scope>NUCLEOTIDE SEQUENCE [LARGE SCALE GENOMIC DNA]</scope>
    <source>
        <strain evidence="8 9">TLL-A4</strain>
    </source>
</reference>
<comment type="similarity">
    <text evidence="2">Belongs to the GtrA family.</text>
</comment>
<feature type="transmembrane region" description="Helical" evidence="6">
    <location>
        <begin position="74"/>
        <end position="100"/>
    </location>
</feature>
<dbReference type="AlphaFoldDB" id="A0A4P7VH63"/>
<organism evidence="8 9">
    <name type="scientific">Muribaculum gordoncarteri</name>
    <dbReference type="NCBI Taxonomy" id="2530390"/>
    <lineage>
        <taxon>Bacteria</taxon>
        <taxon>Pseudomonadati</taxon>
        <taxon>Bacteroidota</taxon>
        <taxon>Bacteroidia</taxon>
        <taxon>Bacteroidales</taxon>
        <taxon>Muribaculaceae</taxon>
        <taxon>Muribaculum</taxon>
    </lineage>
</organism>
<evidence type="ECO:0000256" key="5">
    <source>
        <dbReference type="ARBA" id="ARBA00023136"/>
    </source>
</evidence>
<protein>
    <submittedName>
        <fullName evidence="8">GtrA family protein</fullName>
    </submittedName>
</protein>
<feature type="transmembrane region" description="Helical" evidence="6">
    <location>
        <begin position="41"/>
        <end position="62"/>
    </location>
</feature>
<dbReference type="PANTHER" id="PTHR38459:SF1">
    <property type="entry name" value="PROPHAGE BACTOPRENOL-LINKED GLUCOSE TRANSLOCASE HOMOLOG"/>
    <property type="match status" value="1"/>
</dbReference>
<keyword evidence="5 6" id="KW-0472">Membrane</keyword>
<dbReference type="RefSeq" id="WP_123395970.1">
    <property type="nucleotide sequence ID" value="NZ_CANQMU010000012.1"/>
</dbReference>
<dbReference type="PANTHER" id="PTHR38459">
    <property type="entry name" value="PROPHAGE BACTOPRENOL-LINKED GLUCOSE TRANSLOCASE HOMOLOG"/>
    <property type="match status" value="1"/>
</dbReference>
<keyword evidence="9" id="KW-1185">Reference proteome</keyword>
<sequence>MANGLKLPNKSLMQFIKYACVGVLNTLVTLCVIYVCKALFGVNPLVSNAIGYVCGVVNSFLWNKNWVFKSSGNYYREAMIFLIGFLICYGLQLLTVWLLSYETRLEYFELKIAAFTLSGYGLATLIGNVVYTLSNYGYNKIITFRG</sequence>
<evidence type="ECO:0000256" key="1">
    <source>
        <dbReference type="ARBA" id="ARBA00004141"/>
    </source>
</evidence>
<proteinExistence type="inferred from homology"/>
<name>A0A4P7VH63_9BACT</name>